<dbReference type="Proteomes" id="UP000001399">
    <property type="component" value="Chromosome"/>
</dbReference>
<dbReference type="GO" id="GO:0015627">
    <property type="term" value="C:type II protein secretion system complex"/>
    <property type="evidence" value="ECO:0007669"/>
    <property type="project" value="TreeGrafter"/>
</dbReference>
<dbReference type="PANTHER" id="PTHR30332:SF17">
    <property type="entry name" value="TYPE IV PILIATION SYSTEM PROTEIN DR_0774-RELATED"/>
    <property type="match status" value="1"/>
</dbReference>
<evidence type="ECO:0000259" key="4">
    <source>
        <dbReference type="Pfam" id="PF00263"/>
    </source>
</evidence>
<evidence type="ECO:0000313" key="7">
    <source>
        <dbReference type="Proteomes" id="UP000001399"/>
    </source>
</evidence>
<dbReference type="PANTHER" id="PTHR30332">
    <property type="entry name" value="PROBABLE GENERAL SECRETION PATHWAY PROTEIN D"/>
    <property type="match status" value="1"/>
</dbReference>
<evidence type="ECO:0000256" key="1">
    <source>
        <dbReference type="RuleBase" id="RU004003"/>
    </source>
</evidence>
<dbReference type="RefSeq" id="WP_013420945.1">
    <property type="nucleotide sequence ID" value="NC_014664.1"/>
</dbReference>
<dbReference type="STRING" id="648757.Rvan_3404"/>
<feature type="domain" description="Pilus formation protein N-terminal" evidence="5">
    <location>
        <begin position="74"/>
        <end position="141"/>
    </location>
</feature>
<evidence type="ECO:0000313" key="6">
    <source>
        <dbReference type="EMBL" id="ADP72587.1"/>
    </source>
</evidence>
<keyword evidence="7" id="KW-1185">Reference proteome</keyword>
<dbReference type="GO" id="GO:0009306">
    <property type="term" value="P:protein secretion"/>
    <property type="evidence" value="ECO:0007669"/>
    <property type="project" value="InterPro"/>
</dbReference>
<feature type="chain" id="PRO_5003172179" evidence="3">
    <location>
        <begin position="36"/>
        <end position="519"/>
    </location>
</feature>
<evidence type="ECO:0000256" key="2">
    <source>
        <dbReference type="SAM" id="MobiDB-lite"/>
    </source>
</evidence>
<dbReference type="InterPro" id="IPR050810">
    <property type="entry name" value="Bact_Secretion_Sys_Channel"/>
</dbReference>
<feature type="signal peptide" evidence="3">
    <location>
        <begin position="1"/>
        <end position="35"/>
    </location>
</feature>
<proteinExistence type="inferred from homology"/>
<dbReference type="AlphaFoldDB" id="E3I3D9"/>
<dbReference type="InterPro" id="IPR001775">
    <property type="entry name" value="GspD/PilQ"/>
</dbReference>
<dbReference type="EMBL" id="CP002292">
    <property type="protein sequence ID" value="ADP72587.1"/>
    <property type="molecule type" value="Genomic_DNA"/>
</dbReference>
<reference evidence="7" key="1">
    <citation type="journal article" date="2011" name="J. Bacteriol.">
        <title>Genome sequences of eight morphologically diverse alphaproteobacteria.</title>
        <authorList>
            <consortium name="US DOE Joint Genome Institute"/>
            <person name="Brown P.J."/>
            <person name="Kysela D.T."/>
            <person name="Buechlein A."/>
            <person name="Hemmerich C."/>
            <person name="Brun Y.V."/>
        </authorList>
    </citation>
    <scope>NUCLEOTIDE SEQUENCE [LARGE SCALE GENOMIC DNA]</scope>
    <source>
        <strain evidence="7">ATCC 17100 / ATH 3.1.1 / DSM 162 / LMG 4299</strain>
    </source>
</reference>
<dbReference type="InterPro" id="IPR032789">
    <property type="entry name" value="T2SS-T3SS_pil_N"/>
</dbReference>
<evidence type="ECO:0000256" key="3">
    <source>
        <dbReference type="SAM" id="SignalP"/>
    </source>
</evidence>
<comment type="similarity">
    <text evidence="1">Belongs to the bacterial secretin family.</text>
</comment>
<name>E3I3D9_RHOVT</name>
<accession>E3I3D9</accession>
<feature type="region of interest" description="Disordered" evidence="2">
    <location>
        <begin position="490"/>
        <end position="519"/>
    </location>
</feature>
<keyword evidence="3" id="KW-0732">Signal</keyword>
<dbReference type="Pfam" id="PF13629">
    <property type="entry name" value="T2SS-T3SS_pil_N"/>
    <property type="match status" value="1"/>
</dbReference>
<evidence type="ECO:0000259" key="5">
    <source>
        <dbReference type="Pfam" id="PF13629"/>
    </source>
</evidence>
<dbReference type="eggNOG" id="COG4964">
    <property type="taxonomic scope" value="Bacteria"/>
</dbReference>
<sequence>MNGPKRNGAGGARGSRTLKLLICTIFLGLGASAYATEKPPSPVPPSKQPVKKVQGFGAAAPLYHLNTQNERIDVRVVLNRSENVKVEYPFTEALVTNSDIADVVPLTNASINILGKKIGNTRLSLLDQDKRVIGIVDIEVSHDVDMLRRVMRDNPSFSNLRVAAVNGRIMIAGQASDAVALSRALALAEQFAPGQVTNAMTVASPQQVMLEVRFIEASRNLARGVGVNVSGGGRYAGGTTGVETLKEKSSITSDSTGITTNLISDLAAGLGSNLVPFGAMTGRVIGGSAPIDVTIRALESQGLARRLAEPNLVALSGDTASFLAGGEFPFPVAGTNNTITTEFKKFGIGLAFTPTVLARRQINLKIEPEVSEIDYSAAVKIGNVEVPGLSVRRASTTVELRDGQSFAIAGLMQGFHNADTRQLPWIGDVPILGALTRSTSFQKKETDLVIIVTPCLVQPMVPGDAQGSPLANRRPGNDEEFFIAGKQEVQTSRPRQDLTGHIIDYQDGPQVDTSYKRTK</sequence>
<organism evidence="6 7">
    <name type="scientific">Rhodomicrobium vannielii (strain ATCC 17100 / DSM 162 / LMG 4299 / NCIMB 10020 / ATH 3.1.1)</name>
    <dbReference type="NCBI Taxonomy" id="648757"/>
    <lineage>
        <taxon>Bacteria</taxon>
        <taxon>Pseudomonadati</taxon>
        <taxon>Pseudomonadota</taxon>
        <taxon>Alphaproteobacteria</taxon>
        <taxon>Hyphomicrobiales</taxon>
        <taxon>Hyphomicrobiaceae</taxon>
        <taxon>Rhodomicrobium</taxon>
    </lineage>
</organism>
<dbReference type="HOGENOM" id="CLU_017952_2_0_5"/>
<gene>
    <name evidence="6" type="ordered locus">Rvan_3404</name>
</gene>
<feature type="domain" description="Type II/III secretion system secretin-like" evidence="4">
    <location>
        <begin position="297"/>
        <end position="457"/>
    </location>
</feature>
<protein>
    <submittedName>
        <fullName evidence="6">Type II and III secretion system protein</fullName>
    </submittedName>
</protein>
<dbReference type="PRINTS" id="PR00811">
    <property type="entry name" value="BCTERIALGSPD"/>
</dbReference>
<dbReference type="KEGG" id="rva:Rvan_3404"/>
<dbReference type="Pfam" id="PF00263">
    <property type="entry name" value="Secretin"/>
    <property type="match status" value="1"/>
</dbReference>
<dbReference type="OrthoDB" id="9775455at2"/>
<dbReference type="InterPro" id="IPR004846">
    <property type="entry name" value="T2SS/T3SS_dom"/>
</dbReference>